<organism evidence="1 2">
    <name type="scientific">Nepenthes gracilis</name>
    <name type="common">Slender pitcher plant</name>
    <dbReference type="NCBI Taxonomy" id="150966"/>
    <lineage>
        <taxon>Eukaryota</taxon>
        <taxon>Viridiplantae</taxon>
        <taxon>Streptophyta</taxon>
        <taxon>Embryophyta</taxon>
        <taxon>Tracheophyta</taxon>
        <taxon>Spermatophyta</taxon>
        <taxon>Magnoliopsida</taxon>
        <taxon>eudicotyledons</taxon>
        <taxon>Gunneridae</taxon>
        <taxon>Pentapetalae</taxon>
        <taxon>Caryophyllales</taxon>
        <taxon>Nepenthaceae</taxon>
        <taxon>Nepenthes</taxon>
    </lineage>
</organism>
<dbReference type="Proteomes" id="UP001279734">
    <property type="component" value="Unassembled WGS sequence"/>
</dbReference>
<dbReference type="EMBL" id="BSYO01000012">
    <property type="protein sequence ID" value="GMH12875.1"/>
    <property type="molecule type" value="Genomic_DNA"/>
</dbReference>
<accession>A0AAD3SJR8</accession>
<proteinExistence type="predicted"/>
<protein>
    <submittedName>
        <fullName evidence="1">Uncharacterized protein</fullName>
    </submittedName>
</protein>
<sequence length="131" mass="13813">MDESNVLRGSGEPNLVHNIDGNVDLALSSSHCELTHQHSPESCCAWVHSGTASEVVGAVKPSFDAVPYSVVDGCGWVSMCPLLWRCLTHFAIAVSCGGVMECCLLVDCAEDPWPDCLEVALLGAVPEGPVC</sequence>
<keyword evidence="2" id="KW-1185">Reference proteome</keyword>
<comment type="caution">
    <text evidence="1">The sequence shown here is derived from an EMBL/GenBank/DDBJ whole genome shotgun (WGS) entry which is preliminary data.</text>
</comment>
<dbReference type="AlphaFoldDB" id="A0AAD3SJR8"/>
<evidence type="ECO:0000313" key="2">
    <source>
        <dbReference type="Proteomes" id="UP001279734"/>
    </source>
</evidence>
<reference evidence="1" key="1">
    <citation type="submission" date="2023-05" db="EMBL/GenBank/DDBJ databases">
        <title>Nepenthes gracilis genome sequencing.</title>
        <authorList>
            <person name="Fukushima K."/>
        </authorList>
    </citation>
    <scope>NUCLEOTIDE SEQUENCE</scope>
    <source>
        <strain evidence="1">SING2019-196</strain>
    </source>
</reference>
<name>A0AAD3SJR8_NEPGR</name>
<evidence type="ECO:0000313" key="1">
    <source>
        <dbReference type="EMBL" id="GMH12875.1"/>
    </source>
</evidence>
<gene>
    <name evidence="1" type="ORF">Nepgr_014716</name>
</gene>